<dbReference type="PANTHER" id="PTHR43124:SF10">
    <property type="entry name" value="PURINE EFFLUX PUMP PBUE"/>
    <property type="match status" value="1"/>
</dbReference>
<dbReference type="InterPro" id="IPR036259">
    <property type="entry name" value="MFS_trans_sf"/>
</dbReference>
<evidence type="ECO:0000256" key="6">
    <source>
        <dbReference type="SAM" id="Phobius"/>
    </source>
</evidence>
<feature type="transmembrane region" description="Helical" evidence="6">
    <location>
        <begin position="69"/>
        <end position="93"/>
    </location>
</feature>
<feature type="transmembrane region" description="Helical" evidence="6">
    <location>
        <begin position="359"/>
        <end position="378"/>
    </location>
</feature>
<protein>
    <submittedName>
        <fullName evidence="8">MFS transporter</fullName>
    </submittedName>
</protein>
<organism evidence="8 9">
    <name type="scientific">Vreelandella janggokensis</name>
    <dbReference type="NCBI Taxonomy" id="370767"/>
    <lineage>
        <taxon>Bacteria</taxon>
        <taxon>Pseudomonadati</taxon>
        <taxon>Pseudomonadota</taxon>
        <taxon>Gammaproteobacteria</taxon>
        <taxon>Oceanospirillales</taxon>
        <taxon>Halomonadaceae</taxon>
        <taxon>Vreelandella</taxon>
    </lineage>
</organism>
<evidence type="ECO:0000313" key="8">
    <source>
        <dbReference type="EMBL" id="MCZ0925863.1"/>
    </source>
</evidence>
<feature type="transmembrane region" description="Helical" evidence="6">
    <location>
        <begin position="127"/>
        <end position="147"/>
    </location>
</feature>
<feature type="transmembrane region" description="Helical" evidence="6">
    <location>
        <begin position="263"/>
        <end position="280"/>
    </location>
</feature>
<dbReference type="SUPFAM" id="SSF103473">
    <property type="entry name" value="MFS general substrate transporter"/>
    <property type="match status" value="1"/>
</dbReference>
<dbReference type="InterPro" id="IPR050189">
    <property type="entry name" value="MFS_Efflux_Transporters"/>
</dbReference>
<feature type="transmembrane region" description="Helical" evidence="6">
    <location>
        <begin position="236"/>
        <end position="256"/>
    </location>
</feature>
<dbReference type="PANTHER" id="PTHR43124">
    <property type="entry name" value="PURINE EFFLUX PUMP PBUE"/>
    <property type="match status" value="1"/>
</dbReference>
<comment type="caution">
    <text evidence="8">The sequence shown here is derived from an EMBL/GenBank/DDBJ whole genome shotgun (WGS) entry which is preliminary data.</text>
</comment>
<dbReference type="InterPro" id="IPR011701">
    <property type="entry name" value="MFS"/>
</dbReference>
<keyword evidence="3 6" id="KW-0812">Transmembrane</keyword>
<dbReference type="PROSITE" id="PS50850">
    <property type="entry name" value="MFS"/>
    <property type="match status" value="1"/>
</dbReference>
<evidence type="ECO:0000256" key="2">
    <source>
        <dbReference type="ARBA" id="ARBA00022475"/>
    </source>
</evidence>
<feature type="domain" description="Major facilitator superfamily (MFS) profile" evidence="7">
    <location>
        <begin position="3"/>
        <end position="383"/>
    </location>
</feature>
<dbReference type="Proteomes" id="UP001321125">
    <property type="component" value="Unassembled WGS sequence"/>
</dbReference>
<name>A0ABT4IQM4_9GAMM</name>
<evidence type="ECO:0000256" key="4">
    <source>
        <dbReference type="ARBA" id="ARBA00022989"/>
    </source>
</evidence>
<keyword evidence="5 6" id="KW-0472">Membrane</keyword>
<evidence type="ECO:0000256" key="1">
    <source>
        <dbReference type="ARBA" id="ARBA00004651"/>
    </source>
</evidence>
<dbReference type="Gene3D" id="1.20.1250.20">
    <property type="entry name" value="MFS general substrate transporter like domains"/>
    <property type="match status" value="1"/>
</dbReference>
<keyword evidence="4 6" id="KW-1133">Transmembrane helix</keyword>
<reference evidence="8 9" key="1">
    <citation type="submission" date="2022-02" db="EMBL/GenBank/DDBJ databases">
        <title>Study of halophilic communities from a Mexican lake.</title>
        <authorList>
            <person name="Hernandez-Soto L.M."/>
            <person name="Martinez-Abarca F."/>
            <person name="Ramirez-Saad H.C."/>
            <person name="Aguirre-Garrido J.F."/>
        </authorList>
    </citation>
    <scope>NUCLEOTIDE SEQUENCE [LARGE SCALE GENOMIC DNA]</scope>
    <source>
        <strain evidence="8 9">Hjan13</strain>
    </source>
</reference>
<evidence type="ECO:0000256" key="3">
    <source>
        <dbReference type="ARBA" id="ARBA00022692"/>
    </source>
</evidence>
<dbReference type="Pfam" id="PF07690">
    <property type="entry name" value="MFS_1"/>
    <property type="match status" value="1"/>
</dbReference>
<dbReference type="RefSeq" id="WP_268900983.1">
    <property type="nucleotide sequence ID" value="NZ_JAKNQT010000004.1"/>
</dbReference>
<keyword evidence="9" id="KW-1185">Reference proteome</keyword>
<evidence type="ECO:0000313" key="9">
    <source>
        <dbReference type="Proteomes" id="UP001321125"/>
    </source>
</evidence>
<feature type="transmembrane region" description="Helical" evidence="6">
    <location>
        <begin position="200"/>
        <end position="221"/>
    </location>
</feature>
<comment type="subcellular location">
    <subcellularLocation>
        <location evidence="1">Cell membrane</location>
        <topology evidence="1">Multi-pass membrane protein</topology>
    </subcellularLocation>
</comment>
<feature type="transmembrane region" description="Helical" evidence="6">
    <location>
        <begin position="38"/>
        <end position="62"/>
    </location>
</feature>
<proteinExistence type="predicted"/>
<dbReference type="EMBL" id="JAKNQU010000001">
    <property type="protein sequence ID" value="MCZ0925863.1"/>
    <property type="molecule type" value="Genomic_DNA"/>
</dbReference>
<keyword evidence="2" id="KW-1003">Cell membrane</keyword>
<feature type="transmembrane region" description="Helical" evidence="6">
    <location>
        <begin position="99"/>
        <end position="120"/>
    </location>
</feature>
<feature type="transmembrane region" description="Helical" evidence="6">
    <location>
        <begin position="153"/>
        <end position="179"/>
    </location>
</feature>
<sequence>MFNLLLLSGAMFALGLDAYVLAGILPSIAASFSISEGEAAQVVTAFTLCYAVAAPIIATALAGQPIRRILVLAMTLFIIGNVLSVVVSSFTLLIVSRCIAGAGAGTFAPVAAAVAGTLVPKERKGRALGMILGGMGTGTVVGVPIGIQISKQFGWQATLLLVALIGLVSVIGILAKLPAVTVAPPPSLRARLKMLTHPRIASVVTVTLFTAIASLGLYTFIAPMLNDLGKGADPSVYLWVWGIGGVAGAFSVGHIIDRTGHPGIVLLVILSILSLSLLSLPLTASVPAVVSFLPFLLWGAMGWSSLAPQQHVLLDLEPDHGSVAVALNSSANYLGSAIGAMLGGVLLENELLTPSTLPKAAAVAAIIAVGVQIIVMITRFNTRPNNSQLCQEK</sequence>
<dbReference type="InterPro" id="IPR020846">
    <property type="entry name" value="MFS_dom"/>
</dbReference>
<dbReference type="CDD" id="cd17324">
    <property type="entry name" value="MFS_NepI_like"/>
    <property type="match status" value="1"/>
</dbReference>
<evidence type="ECO:0000259" key="7">
    <source>
        <dbReference type="PROSITE" id="PS50850"/>
    </source>
</evidence>
<accession>A0ABT4IQM4</accession>
<gene>
    <name evidence="8" type="ORF">L0635_02060</name>
</gene>
<evidence type="ECO:0000256" key="5">
    <source>
        <dbReference type="ARBA" id="ARBA00023136"/>
    </source>
</evidence>